<proteinExistence type="predicted"/>
<reference evidence="2" key="2">
    <citation type="submission" date="2020-09" db="EMBL/GenBank/DDBJ databases">
        <authorList>
            <person name="Sun Q."/>
            <person name="Ohkuma M."/>
        </authorList>
    </citation>
    <scope>NUCLEOTIDE SEQUENCE</scope>
    <source>
        <strain evidence="2">JCM 4234</strain>
    </source>
</reference>
<evidence type="ECO:0000256" key="1">
    <source>
        <dbReference type="SAM" id="MobiDB-lite"/>
    </source>
</evidence>
<feature type="region of interest" description="Disordered" evidence="1">
    <location>
        <begin position="81"/>
        <end position="109"/>
    </location>
</feature>
<evidence type="ECO:0000313" key="2">
    <source>
        <dbReference type="EMBL" id="GGS55507.1"/>
    </source>
</evidence>
<dbReference type="EMBL" id="BMSL01000019">
    <property type="protein sequence ID" value="GGS55507.1"/>
    <property type="molecule type" value="Genomic_DNA"/>
</dbReference>
<accession>A0A918GQT7</accession>
<reference evidence="2" key="1">
    <citation type="journal article" date="2014" name="Int. J. Syst. Evol. Microbiol.">
        <title>Complete genome sequence of Corynebacterium casei LMG S-19264T (=DSM 44701T), isolated from a smear-ripened cheese.</title>
        <authorList>
            <consortium name="US DOE Joint Genome Institute (JGI-PGF)"/>
            <person name="Walter F."/>
            <person name="Albersmeier A."/>
            <person name="Kalinowski J."/>
            <person name="Ruckert C."/>
        </authorList>
    </citation>
    <scope>NUCLEOTIDE SEQUENCE</scope>
    <source>
        <strain evidence="2">JCM 4234</strain>
    </source>
</reference>
<dbReference type="AlphaFoldDB" id="A0A918GQT7"/>
<keyword evidence="3" id="KW-1185">Reference proteome</keyword>
<comment type="caution">
    <text evidence="2">The sequence shown here is derived from an EMBL/GenBank/DDBJ whole genome shotgun (WGS) entry which is preliminary data.</text>
</comment>
<organism evidence="2 3">
    <name type="scientific">Streptomyces griseoviridis</name>
    <dbReference type="NCBI Taxonomy" id="45398"/>
    <lineage>
        <taxon>Bacteria</taxon>
        <taxon>Bacillati</taxon>
        <taxon>Actinomycetota</taxon>
        <taxon>Actinomycetes</taxon>
        <taxon>Kitasatosporales</taxon>
        <taxon>Streptomycetaceae</taxon>
        <taxon>Streptomyces</taxon>
    </lineage>
</organism>
<dbReference type="Proteomes" id="UP000653493">
    <property type="component" value="Unassembled WGS sequence"/>
</dbReference>
<evidence type="ECO:0000313" key="3">
    <source>
        <dbReference type="Proteomes" id="UP000653493"/>
    </source>
</evidence>
<sequence>MPHVRREFPHRVPVGSVLAYAWCPGTVPWVVRAVRSGGSAHVPVTEPFGRPARRAPSTCPWAGARAHTVFRGTGRLGALSHRSRWTPAPSCRPRAPVPPFHPGRGRTRS</sequence>
<protein>
    <submittedName>
        <fullName evidence="2">Uncharacterized protein</fullName>
    </submittedName>
</protein>
<gene>
    <name evidence="2" type="ORF">GCM10010238_51130</name>
</gene>
<name>A0A918GQT7_STRGD</name>